<name>A0A5B7KIQ9_PORTR</name>
<evidence type="ECO:0000313" key="1">
    <source>
        <dbReference type="EMBL" id="MPD04485.1"/>
    </source>
</evidence>
<dbReference type="Proteomes" id="UP000324222">
    <property type="component" value="Unassembled WGS sequence"/>
</dbReference>
<organism evidence="1 2">
    <name type="scientific">Portunus trituberculatus</name>
    <name type="common">Swimming crab</name>
    <name type="synonym">Neptunus trituberculatus</name>
    <dbReference type="NCBI Taxonomy" id="210409"/>
    <lineage>
        <taxon>Eukaryota</taxon>
        <taxon>Metazoa</taxon>
        <taxon>Ecdysozoa</taxon>
        <taxon>Arthropoda</taxon>
        <taxon>Crustacea</taxon>
        <taxon>Multicrustacea</taxon>
        <taxon>Malacostraca</taxon>
        <taxon>Eumalacostraca</taxon>
        <taxon>Eucarida</taxon>
        <taxon>Decapoda</taxon>
        <taxon>Pleocyemata</taxon>
        <taxon>Brachyura</taxon>
        <taxon>Eubrachyura</taxon>
        <taxon>Portunoidea</taxon>
        <taxon>Portunidae</taxon>
        <taxon>Portuninae</taxon>
        <taxon>Portunus</taxon>
    </lineage>
</organism>
<proteinExistence type="predicted"/>
<sequence length="62" mass="6564">MVQFLPSKQVFVPLPLKSASDLVVHPSLYICCPCRPATCTDSVPLQTSDSILTGSTQIGNAS</sequence>
<accession>A0A5B7KIQ9</accession>
<reference evidence="1 2" key="1">
    <citation type="submission" date="2019-05" db="EMBL/GenBank/DDBJ databases">
        <title>Another draft genome of Portunus trituberculatus and its Hox gene families provides insights of decapod evolution.</title>
        <authorList>
            <person name="Jeong J.-H."/>
            <person name="Song I."/>
            <person name="Kim S."/>
            <person name="Choi T."/>
            <person name="Kim D."/>
            <person name="Ryu S."/>
            <person name="Kim W."/>
        </authorList>
    </citation>
    <scope>NUCLEOTIDE SEQUENCE [LARGE SCALE GENOMIC DNA]</scope>
    <source>
        <tissue evidence="1">Muscle</tissue>
    </source>
</reference>
<protein>
    <submittedName>
        <fullName evidence="1">Uncharacterized protein</fullName>
    </submittedName>
</protein>
<comment type="caution">
    <text evidence="1">The sequence shown here is derived from an EMBL/GenBank/DDBJ whole genome shotgun (WGS) entry which is preliminary data.</text>
</comment>
<dbReference type="AlphaFoldDB" id="A0A5B7KIQ9"/>
<dbReference type="EMBL" id="VSRR010141227">
    <property type="protein sequence ID" value="MPD04485.1"/>
    <property type="molecule type" value="Genomic_DNA"/>
</dbReference>
<keyword evidence="2" id="KW-1185">Reference proteome</keyword>
<evidence type="ECO:0000313" key="2">
    <source>
        <dbReference type="Proteomes" id="UP000324222"/>
    </source>
</evidence>
<gene>
    <name evidence="1" type="ORF">E2C01_100177</name>
</gene>